<accession>A0ABU5L8E9</accession>
<protein>
    <submittedName>
        <fullName evidence="1">Uncharacterized protein</fullName>
    </submittedName>
</protein>
<dbReference type="EMBL" id="JARGYT010000044">
    <property type="protein sequence ID" value="MDZ5762393.1"/>
    <property type="molecule type" value="Genomic_DNA"/>
</dbReference>
<keyword evidence="2" id="KW-1185">Reference proteome</keyword>
<gene>
    <name evidence="1" type="ORF">Cyrtocomes_00773</name>
</gene>
<comment type="caution">
    <text evidence="1">The sequence shown here is derived from an EMBL/GenBank/DDBJ whole genome shotgun (WGS) entry which is preliminary data.</text>
</comment>
<sequence length="60" mass="7103">MVTNQDYCGTIKLEQFIEIDRTFKLKSGSYKISLAEFMQKNKVFLVRTKRSIYFLAYLIA</sequence>
<dbReference type="Proteomes" id="UP001293791">
    <property type="component" value="Unassembled WGS sequence"/>
</dbReference>
<reference evidence="1 2" key="1">
    <citation type="submission" date="2023-02" db="EMBL/GenBank/DDBJ databases">
        <title>Host association and intracellularity evolved multiple times independently in the Rickettsiales.</title>
        <authorList>
            <person name="Castelli M."/>
            <person name="Nardi T."/>
            <person name="Gammuto L."/>
            <person name="Bellinzona G."/>
            <person name="Sabaneyeva E."/>
            <person name="Potekhin A."/>
            <person name="Serra V."/>
            <person name="Petroni G."/>
            <person name="Sassera D."/>
        </authorList>
    </citation>
    <scope>NUCLEOTIDE SEQUENCE [LARGE SCALE GENOMIC DNA]</scope>
    <source>
        <strain evidence="1 2">BOD18</strain>
    </source>
</reference>
<dbReference type="RefSeq" id="WP_322497863.1">
    <property type="nucleotide sequence ID" value="NZ_JARGYT010000044.1"/>
</dbReference>
<proteinExistence type="predicted"/>
<evidence type="ECO:0000313" key="1">
    <source>
        <dbReference type="EMBL" id="MDZ5762393.1"/>
    </source>
</evidence>
<organism evidence="1 2">
    <name type="scientific">Candidatus Cyrtobacter comes</name>
    <dbReference type="NCBI Taxonomy" id="675776"/>
    <lineage>
        <taxon>Bacteria</taxon>
        <taxon>Pseudomonadati</taxon>
        <taxon>Pseudomonadota</taxon>
        <taxon>Alphaproteobacteria</taxon>
        <taxon>Rickettsiales</taxon>
        <taxon>Candidatus Midichloriaceae</taxon>
        <taxon>Candidatus Cyrtobacter</taxon>
    </lineage>
</organism>
<name>A0ABU5L8E9_9RICK</name>
<evidence type="ECO:0000313" key="2">
    <source>
        <dbReference type="Proteomes" id="UP001293791"/>
    </source>
</evidence>